<gene>
    <name evidence="2" type="ORF">CINS_1010</name>
</gene>
<dbReference type="Pfam" id="PF19931">
    <property type="entry name" value="DUF6394"/>
    <property type="match status" value="1"/>
</dbReference>
<evidence type="ECO:0000313" key="2">
    <source>
        <dbReference type="EMBL" id="AJC87972.1"/>
    </source>
</evidence>
<protein>
    <submittedName>
        <fullName evidence="2">Putative membrane protein</fullName>
    </submittedName>
</protein>
<proteinExistence type="predicted"/>
<dbReference type="KEGG" id="cis:CINS_1010"/>
<dbReference type="EMBL" id="CP007770">
    <property type="protein sequence ID" value="AJC87972.1"/>
    <property type="molecule type" value="Genomic_DNA"/>
</dbReference>
<feature type="transmembrane region" description="Helical" evidence="1">
    <location>
        <begin position="80"/>
        <end position="104"/>
    </location>
</feature>
<evidence type="ECO:0000256" key="1">
    <source>
        <dbReference type="SAM" id="Phobius"/>
    </source>
</evidence>
<dbReference type="RefSeq" id="WP_039650390.1">
    <property type="nucleotide sequence ID" value="NZ_CP007770.1"/>
</dbReference>
<dbReference type="InterPro" id="IPR045655">
    <property type="entry name" value="DUF6394"/>
</dbReference>
<dbReference type="STRING" id="1031564.CINS_1010"/>
<sequence>MNWGKVIYIFFALMSLTTIAGFLYEQNEVALFVAACVNLISTLLKIGVRNFLAAELFASSLVADLHLIPAFALMQINPGAIIMVYTLAIGALIANIFSMILVIVDSVKNTEDDN</sequence>
<feature type="transmembrane region" description="Helical" evidence="1">
    <location>
        <begin position="29"/>
        <end position="48"/>
    </location>
</feature>
<dbReference type="HOGENOM" id="CLU_140289_1_0_7"/>
<dbReference type="Proteomes" id="UP000031163">
    <property type="component" value="Chromosome"/>
</dbReference>
<dbReference type="GeneID" id="74431800"/>
<accession>A0A0A8H213</accession>
<keyword evidence="1" id="KW-0472">Membrane</keyword>
<organism evidence="2 3">
    <name type="scientific">Campylobacter insulaenigrae NCTC 12927</name>
    <dbReference type="NCBI Taxonomy" id="1031564"/>
    <lineage>
        <taxon>Bacteria</taxon>
        <taxon>Pseudomonadati</taxon>
        <taxon>Campylobacterota</taxon>
        <taxon>Epsilonproteobacteria</taxon>
        <taxon>Campylobacterales</taxon>
        <taxon>Campylobacteraceae</taxon>
        <taxon>Campylobacter</taxon>
    </lineage>
</organism>
<feature type="transmembrane region" description="Helical" evidence="1">
    <location>
        <begin position="6"/>
        <end position="24"/>
    </location>
</feature>
<keyword evidence="1" id="KW-1133">Transmembrane helix</keyword>
<reference evidence="2 3" key="1">
    <citation type="journal article" date="2014" name="Genome Biol. Evol.">
        <title>Comparative Genomics of the Campylobacter lari Group.</title>
        <authorList>
            <person name="Miller W.G."/>
            <person name="Yee E."/>
            <person name="Chapman M.H."/>
            <person name="Smith T.P."/>
            <person name="Bono J.L."/>
            <person name="Huynh S."/>
            <person name="Parker C.T."/>
            <person name="Vandamme P."/>
            <person name="Luong K."/>
            <person name="Korlach J."/>
        </authorList>
    </citation>
    <scope>NUCLEOTIDE SEQUENCE [LARGE SCALE GENOMIC DNA]</scope>
    <source>
        <strain evidence="2 3">NCTC 12927</strain>
    </source>
</reference>
<keyword evidence="1" id="KW-0812">Transmembrane</keyword>
<name>A0A0A8H213_9BACT</name>
<evidence type="ECO:0000313" key="3">
    <source>
        <dbReference type="Proteomes" id="UP000031163"/>
    </source>
</evidence>
<dbReference type="AlphaFoldDB" id="A0A0A8H213"/>